<evidence type="ECO:0000313" key="1">
    <source>
        <dbReference type="EMBL" id="XDQ76344.1"/>
    </source>
</evidence>
<name>A0AB39TA22_9ACTN</name>
<gene>
    <name evidence="1" type="ORF">AB5J54_40095</name>
</gene>
<evidence type="ECO:0008006" key="2">
    <source>
        <dbReference type="Google" id="ProtNLM"/>
    </source>
</evidence>
<sequence length="369" mass="40932">MVELARESSGGRQALAFLRPSDTAAADVSLLDPDGRLSAGPEGLAGLEAWQGTGPDPRFDAALRSGASATLAPLLLLRVVQQDDGFLTEFLTCARTRTIGALFMRTGAHRHTEDADLATLVRTGLAGDPGLLRGTRGERTVRTQLEKGIEIEQKIDLLDDVSPWGVTRLLWSAVERGELPGFITDPGYELTRWYFYQWNFEGVSPDGDTAGHFSFGRAPDGSFVLKRKLFSEDRLRRAEHHERGLDLASDGLADYLHRTHPELRFRRLPDFERTRFDVNVYSLETGHSYGIETDEVVLTDIPGKTLRQVEIEYLESHLVHGLDASSVESETELLSSLVEQTLARHGLATRRGFYSKLSFLKDAVQEPVA</sequence>
<proteinExistence type="predicted"/>
<protein>
    <recommendedName>
        <fullName evidence="2">CYTH domain-containing protein</fullName>
    </recommendedName>
</protein>
<organism evidence="1">
    <name type="scientific">Streptomyces sp. R44</name>
    <dbReference type="NCBI Taxonomy" id="3238633"/>
    <lineage>
        <taxon>Bacteria</taxon>
        <taxon>Bacillati</taxon>
        <taxon>Actinomycetota</taxon>
        <taxon>Actinomycetes</taxon>
        <taxon>Kitasatosporales</taxon>
        <taxon>Streptomycetaceae</taxon>
        <taxon>Streptomyces</taxon>
    </lineage>
</organism>
<dbReference type="RefSeq" id="WP_369148940.1">
    <property type="nucleotide sequence ID" value="NZ_CP163444.1"/>
</dbReference>
<dbReference type="EMBL" id="CP163444">
    <property type="protein sequence ID" value="XDQ76344.1"/>
    <property type="molecule type" value="Genomic_DNA"/>
</dbReference>
<accession>A0AB39TA22</accession>
<dbReference type="AlphaFoldDB" id="A0AB39TA22"/>
<reference evidence="1" key="1">
    <citation type="submission" date="2024-07" db="EMBL/GenBank/DDBJ databases">
        <authorList>
            <person name="Yu S.T."/>
        </authorList>
    </citation>
    <scope>NUCLEOTIDE SEQUENCE</scope>
    <source>
        <strain evidence="1">R44</strain>
    </source>
</reference>